<reference evidence="3" key="2">
    <citation type="submission" date="2017-02" db="UniProtKB">
        <authorList>
            <consortium name="WormBaseParasite"/>
        </authorList>
    </citation>
    <scope>IDENTIFICATION</scope>
</reference>
<keyword evidence="2" id="KW-1185">Reference proteome</keyword>
<evidence type="ECO:0000313" key="2">
    <source>
        <dbReference type="Proteomes" id="UP000035642"/>
    </source>
</evidence>
<name>A0A0K0D7B0_ANGCA</name>
<keyword evidence="1" id="KW-0812">Transmembrane</keyword>
<reference evidence="2" key="1">
    <citation type="submission" date="2012-09" db="EMBL/GenBank/DDBJ databases">
        <authorList>
            <person name="Martin A.A."/>
        </authorList>
    </citation>
    <scope>NUCLEOTIDE SEQUENCE</scope>
</reference>
<proteinExistence type="predicted"/>
<keyword evidence="1" id="KW-1133">Transmembrane helix</keyword>
<feature type="transmembrane region" description="Helical" evidence="1">
    <location>
        <begin position="6"/>
        <end position="27"/>
    </location>
</feature>
<dbReference type="AlphaFoldDB" id="A0A0K0D7B0"/>
<evidence type="ECO:0000256" key="1">
    <source>
        <dbReference type="SAM" id="Phobius"/>
    </source>
</evidence>
<protein>
    <submittedName>
        <fullName evidence="3">Membrane associated protein</fullName>
    </submittedName>
</protein>
<evidence type="ECO:0000313" key="3">
    <source>
        <dbReference type="WBParaSite" id="ACAC_0000595501-mRNA-1"/>
    </source>
</evidence>
<dbReference type="WBParaSite" id="ACAC_0000595501-mRNA-1">
    <property type="protein sequence ID" value="ACAC_0000595501-mRNA-1"/>
    <property type="gene ID" value="ACAC_0000595501"/>
</dbReference>
<sequence>MPGILRLRQLAILGVIAVSFVFIYNGYSTRELNKELGSQQNILLKTGYFQEDEFDFKIVVSGQDIDRQYNSGSVKSKNNSVPIANLHSQ</sequence>
<accession>A0A0K0D7B0</accession>
<dbReference type="Proteomes" id="UP000035642">
    <property type="component" value="Unassembled WGS sequence"/>
</dbReference>
<keyword evidence="1" id="KW-0472">Membrane</keyword>
<organism evidence="2 3">
    <name type="scientific">Angiostrongylus cantonensis</name>
    <name type="common">Rat lungworm</name>
    <dbReference type="NCBI Taxonomy" id="6313"/>
    <lineage>
        <taxon>Eukaryota</taxon>
        <taxon>Metazoa</taxon>
        <taxon>Ecdysozoa</taxon>
        <taxon>Nematoda</taxon>
        <taxon>Chromadorea</taxon>
        <taxon>Rhabditida</taxon>
        <taxon>Rhabditina</taxon>
        <taxon>Rhabditomorpha</taxon>
        <taxon>Strongyloidea</taxon>
        <taxon>Metastrongylidae</taxon>
        <taxon>Angiostrongylus</taxon>
    </lineage>
</organism>